<dbReference type="RefSeq" id="WP_284216166.1">
    <property type="nucleotide sequence ID" value="NZ_BSOT01000005.1"/>
</dbReference>
<keyword evidence="2 5" id="KW-0378">Hydrolase</keyword>
<dbReference type="SUPFAM" id="SSF50891">
    <property type="entry name" value="Cyclophilin-like"/>
    <property type="match status" value="1"/>
</dbReference>
<protein>
    <submittedName>
        <fullName evidence="5">Allophanate hydrolase</fullName>
    </submittedName>
</protein>
<dbReference type="SMART" id="SM00796">
    <property type="entry name" value="AHS1"/>
    <property type="match status" value="1"/>
</dbReference>
<accession>A0AA37SX99</accession>
<dbReference type="AlphaFoldDB" id="A0AA37SX99"/>
<comment type="caution">
    <text evidence="5">The sequence shown here is derived from an EMBL/GenBank/DDBJ whole genome shotgun (WGS) entry which is preliminary data.</text>
</comment>
<dbReference type="Gene3D" id="3.30.1360.40">
    <property type="match status" value="1"/>
</dbReference>
<feature type="domain" description="Carboxyltransferase" evidence="4">
    <location>
        <begin position="6"/>
        <end position="240"/>
    </location>
</feature>
<dbReference type="GO" id="GO:0005524">
    <property type="term" value="F:ATP binding"/>
    <property type="evidence" value="ECO:0007669"/>
    <property type="project" value="UniProtKB-KW"/>
</dbReference>
<evidence type="ECO:0000256" key="1">
    <source>
        <dbReference type="ARBA" id="ARBA00022741"/>
    </source>
</evidence>
<dbReference type="Proteomes" id="UP001156601">
    <property type="component" value="Unassembled WGS sequence"/>
</dbReference>
<gene>
    <name evidence="5" type="ORF">GCM10007852_07630</name>
</gene>
<proteinExistence type="predicted"/>
<sequence>MLHNDLELQVVAEDALLVCFANAKSCVGLPEQSQHTTLSLNDKNAMISSIFNHILNAKPTWLIDLTPAFETLLITYNIFLADQWLVKTYVRETLNELSKIGMSDTGRSPNALIRRIPVLYGGDDPSRPHDVSAVCDLHNISESALVTLHNSCSYKVYAVGFLPNFAYLGELSDKLNTPRLSSPRTKVPAGAVAIADKQTAIYPQQSQGGWHIVGYTPLSLDSSINKQSHHQNLHDQVAKITFKVGDTVEFFAIDDDEFVEIQQRENTYCAVK</sequence>
<evidence type="ECO:0000313" key="6">
    <source>
        <dbReference type="Proteomes" id="UP001156601"/>
    </source>
</evidence>
<evidence type="ECO:0000256" key="2">
    <source>
        <dbReference type="ARBA" id="ARBA00022801"/>
    </source>
</evidence>
<keyword evidence="3" id="KW-0067">ATP-binding</keyword>
<dbReference type="SUPFAM" id="SSF160467">
    <property type="entry name" value="PH0987 N-terminal domain-like"/>
    <property type="match status" value="1"/>
</dbReference>
<evidence type="ECO:0000256" key="3">
    <source>
        <dbReference type="ARBA" id="ARBA00022840"/>
    </source>
</evidence>
<evidence type="ECO:0000259" key="4">
    <source>
        <dbReference type="SMART" id="SM00796"/>
    </source>
</evidence>
<dbReference type="EMBL" id="BSOT01000005">
    <property type="protein sequence ID" value="GLR69855.1"/>
    <property type="molecule type" value="Genomic_DNA"/>
</dbReference>
<dbReference type="GO" id="GO:0016787">
    <property type="term" value="F:hydrolase activity"/>
    <property type="evidence" value="ECO:0007669"/>
    <property type="project" value="UniProtKB-KW"/>
</dbReference>
<dbReference type="Pfam" id="PF02682">
    <property type="entry name" value="CT_C_D"/>
    <property type="match status" value="1"/>
</dbReference>
<reference evidence="5" key="2">
    <citation type="submission" date="2023-01" db="EMBL/GenBank/DDBJ databases">
        <title>Draft genome sequence of Agaribacter marinus strain NBRC 110023.</title>
        <authorList>
            <person name="Sun Q."/>
            <person name="Mori K."/>
        </authorList>
    </citation>
    <scope>NUCLEOTIDE SEQUENCE</scope>
    <source>
        <strain evidence="5">NBRC 110023</strain>
    </source>
</reference>
<reference evidence="5" key="1">
    <citation type="journal article" date="2014" name="Int. J. Syst. Evol. Microbiol.">
        <title>Complete genome sequence of Corynebacterium casei LMG S-19264T (=DSM 44701T), isolated from a smear-ripened cheese.</title>
        <authorList>
            <consortium name="US DOE Joint Genome Institute (JGI-PGF)"/>
            <person name="Walter F."/>
            <person name="Albersmeier A."/>
            <person name="Kalinowski J."/>
            <person name="Ruckert C."/>
        </authorList>
    </citation>
    <scope>NUCLEOTIDE SEQUENCE</scope>
    <source>
        <strain evidence="5">NBRC 110023</strain>
    </source>
</reference>
<name>A0AA37SX99_9ALTE</name>
<evidence type="ECO:0000313" key="5">
    <source>
        <dbReference type="EMBL" id="GLR69855.1"/>
    </source>
</evidence>
<dbReference type="InterPro" id="IPR010016">
    <property type="entry name" value="PxpB"/>
</dbReference>
<dbReference type="PANTHER" id="PTHR34698:SF2">
    <property type="entry name" value="5-OXOPROLINASE SUBUNIT B"/>
    <property type="match status" value="1"/>
</dbReference>
<keyword evidence="6" id="KW-1185">Reference proteome</keyword>
<dbReference type="PANTHER" id="PTHR34698">
    <property type="entry name" value="5-OXOPROLINASE SUBUNIT B"/>
    <property type="match status" value="1"/>
</dbReference>
<dbReference type="Gene3D" id="2.40.100.10">
    <property type="entry name" value="Cyclophilin-like"/>
    <property type="match status" value="1"/>
</dbReference>
<dbReference type="InterPro" id="IPR003833">
    <property type="entry name" value="CT_C_D"/>
</dbReference>
<keyword evidence="1" id="KW-0547">Nucleotide-binding</keyword>
<dbReference type="InterPro" id="IPR029000">
    <property type="entry name" value="Cyclophilin-like_dom_sf"/>
</dbReference>
<organism evidence="5 6">
    <name type="scientific">Agaribacter marinus</name>
    <dbReference type="NCBI Taxonomy" id="1431249"/>
    <lineage>
        <taxon>Bacteria</taxon>
        <taxon>Pseudomonadati</taxon>
        <taxon>Pseudomonadota</taxon>
        <taxon>Gammaproteobacteria</taxon>
        <taxon>Alteromonadales</taxon>
        <taxon>Alteromonadaceae</taxon>
        <taxon>Agaribacter</taxon>
    </lineage>
</organism>